<comment type="caution">
    <text evidence="1">The sequence shown here is derived from an EMBL/GenBank/DDBJ whole genome shotgun (WGS) entry which is preliminary data.</text>
</comment>
<organism evidence="1">
    <name type="scientific">marine sediment metagenome</name>
    <dbReference type="NCBI Taxonomy" id="412755"/>
    <lineage>
        <taxon>unclassified sequences</taxon>
        <taxon>metagenomes</taxon>
        <taxon>ecological metagenomes</taxon>
    </lineage>
</organism>
<gene>
    <name evidence="1" type="ORF">S03H2_21423</name>
</gene>
<name>X1FG07_9ZZZZ</name>
<reference evidence="1" key="1">
    <citation type="journal article" date="2014" name="Front. Microbiol.">
        <title>High frequency of phylogenetically diverse reductive dehalogenase-homologous genes in deep subseafloor sedimentary metagenomes.</title>
        <authorList>
            <person name="Kawai M."/>
            <person name="Futagami T."/>
            <person name="Toyoda A."/>
            <person name="Takaki Y."/>
            <person name="Nishi S."/>
            <person name="Hori S."/>
            <person name="Arai W."/>
            <person name="Tsubouchi T."/>
            <person name="Morono Y."/>
            <person name="Uchiyama I."/>
            <person name="Ito T."/>
            <person name="Fujiyama A."/>
            <person name="Inagaki F."/>
            <person name="Takami H."/>
        </authorList>
    </citation>
    <scope>NUCLEOTIDE SEQUENCE</scope>
    <source>
        <strain evidence="1">Expedition CK06-06</strain>
    </source>
</reference>
<sequence>MRRFNTIFNYVSARSLGNTFQIISRSDKDSVYMIEIKRAMPLNMKTEVISVEFMSEEKYLQSHNSVSTASVKTTSVSTIVKETSIVKT</sequence>
<accession>X1FG07</accession>
<proteinExistence type="predicted"/>
<evidence type="ECO:0000313" key="1">
    <source>
        <dbReference type="EMBL" id="GAH44546.1"/>
    </source>
</evidence>
<dbReference type="EMBL" id="BARU01011399">
    <property type="protein sequence ID" value="GAH44546.1"/>
    <property type="molecule type" value="Genomic_DNA"/>
</dbReference>
<protein>
    <submittedName>
        <fullName evidence="1">Uncharacterized protein</fullName>
    </submittedName>
</protein>
<dbReference type="AlphaFoldDB" id="X1FG07"/>